<organism evidence="1 2">
    <name type="scientific">Marinigracilibium pacificum</name>
    <dbReference type="NCBI Taxonomy" id="2729599"/>
    <lineage>
        <taxon>Bacteria</taxon>
        <taxon>Pseudomonadati</taxon>
        <taxon>Bacteroidota</taxon>
        <taxon>Cytophagia</taxon>
        <taxon>Cytophagales</taxon>
        <taxon>Flammeovirgaceae</taxon>
        <taxon>Marinigracilibium</taxon>
    </lineage>
</organism>
<evidence type="ECO:0000313" key="1">
    <source>
        <dbReference type="EMBL" id="NMM47282.1"/>
    </source>
</evidence>
<protein>
    <recommendedName>
        <fullName evidence="3">Membrane dipeptidase (Peptidase family M19)</fullName>
    </recommendedName>
</protein>
<keyword evidence="2" id="KW-1185">Reference proteome</keyword>
<name>A0A848J264_9BACT</name>
<dbReference type="Proteomes" id="UP000559010">
    <property type="component" value="Unassembled WGS sequence"/>
</dbReference>
<dbReference type="InterPro" id="IPR032466">
    <property type="entry name" value="Metal_Hydrolase"/>
</dbReference>
<evidence type="ECO:0008006" key="3">
    <source>
        <dbReference type="Google" id="ProtNLM"/>
    </source>
</evidence>
<dbReference type="Gene3D" id="3.20.20.140">
    <property type="entry name" value="Metal-dependent hydrolases"/>
    <property type="match status" value="1"/>
</dbReference>
<proteinExistence type="predicted"/>
<dbReference type="AlphaFoldDB" id="A0A848J264"/>
<evidence type="ECO:0000313" key="2">
    <source>
        <dbReference type="Proteomes" id="UP000559010"/>
    </source>
</evidence>
<dbReference type="EMBL" id="JABBNU010000002">
    <property type="protein sequence ID" value="NMM47282.1"/>
    <property type="molecule type" value="Genomic_DNA"/>
</dbReference>
<dbReference type="RefSeq" id="WP_169677914.1">
    <property type="nucleotide sequence ID" value="NZ_JABBNU010000002.1"/>
</dbReference>
<dbReference type="SUPFAM" id="SSF51556">
    <property type="entry name" value="Metallo-dependent hydrolases"/>
    <property type="match status" value="1"/>
</dbReference>
<comment type="caution">
    <text evidence="1">The sequence shown here is derived from an EMBL/GenBank/DDBJ whole genome shotgun (WGS) entry which is preliminary data.</text>
</comment>
<reference evidence="1 2" key="1">
    <citation type="submission" date="2020-04" db="EMBL/GenBank/DDBJ databases">
        <title>Flammeovirgaceae bacterium KN852 isolated from deep sea.</title>
        <authorList>
            <person name="Zhang D.-C."/>
        </authorList>
    </citation>
    <scope>NUCLEOTIDE SEQUENCE [LARGE SCALE GENOMIC DNA]</scope>
    <source>
        <strain evidence="1 2">KN852</strain>
    </source>
</reference>
<gene>
    <name evidence="1" type="ORF">HH304_02650</name>
</gene>
<sequence length="525" mass="61485">MFSDLHNHNHSRTYLWLWFWQEKHKRKGHYNPWTVVASNMKARNKARMASAYGQADPVKLWNGNVRLTFNSLYPIEKGFFKSTFFHKKHTDIKSALISFASHHHLPLRDILQAFVMRLPFPVINYIQSNDYKYWKSLNEEYKFVISKDNIKTRNHIHFPGIIRSVFESRRKRRNKYSELLDAEATYAIPKNKNELNQFITEDKITMVLTIEGMHSLGTDEGDLEQWKKNVDHVKKEWIHPIFFITFAHHFDNKLCGHAHSFPKISEKLIDQSKNLNEKFNEDGKVLLRKLLSIDESCNPAPSEGYRILIDVKHMAAKSREYYYEIVKECLNKNDQIPVIASHCGYSGRKTLKELIENQKKETDDYFVDDKYYAWNINVCDEDIEMIFETEGLFGLSFDQRIVGVPKKQKETGGRNTITSLWLNIKAVVDVIFNSSKTFTKDKSLIWDRISLGSDYEGFIDPVNEYPTAIEYKNFKADLIDAIDNERISNGGSIYGLNSREMAIKVVDNICYHNAANFVKKWYPTK</sequence>
<accession>A0A848J264</accession>